<feature type="compositionally biased region" description="Polar residues" evidence="1">
    <location>
        <begin position="144"/>
        <end position="155"/>
    </location>
</feature>
<evidence type="ECO:0000256" key="1">
    <source>
        <dbReference type="SAM" id="MobiDB-lite"/>
    </source>
</evidence>
<keyword evidence="2" id="KW-0472">Membrane</keyword>
<organism evidence="3">
    <name type="scientific">viral metagenome</name>
    <dbReference type="NCBI Taxonomy" id="1070528"/>
    <lineage>
        <taxon>unclassified sequences</taxon>
        <taxon>metagenomes</taxon>
        <taxon>organismal metagenomes</taxon>
    </lineage>
</organism>
<proteinExistence type="predicted"/>
<protein>
    <submittedName>
        <fullName evidence="3">Uncharacterized protein</fullName>
    </submittedName>
</protein>
<feature type="transmembrane region" description="Helical" evidence="2">
    <location>
        <begin position="40"/>
        <end position="69"/>
    </location>
</feature>
<feature type="compositionally biased region" description="Basic and acidic residues" evidence="1">
    <location>
        <begin position="121"/>
        <end position="143"/>
    </location>
</feature>
<keyword evidence="2" id="KW-1133">Transmembrane helix</keyword>
<sequence>MVSSQVGDFIALFLLFLSFLFVPQITASLKASLDTLPMRLAAVILILGAVSYDRYLALGTFLVISAIYIQHHHEDILEILGTSNNMGLVGSAASQKYNSTIQRLEHGGHADESYDTGDFTSKAEDQDNEFKPVDSSIDEKHALNSETLGSRSQTLFPDDSKHVNAMEHGNKNGYSE</sequence>
<feature type="region of interest" description="Disordered" evidence="1">
    <location>
        <begin position="108"/>
        <end position="176"/>
    </location>
</feature>
<reference evidence="3" key="1">
    <citation type="journal article" date="2020" name="Nature">
        <title>Giant virus diversity and host interactions through global metagenomics.</title>
        <authorList>
            <person name="Schulz F."/>
            <person name="Roux S."/>
            <person name="Paez-Espino D."/>
            <person name="Jungbluth S."/>
            <person name="Walsh D.A."/>
            <person name="Denef V.J."/>
            <person name="McMahon K.D."/>
            <person name="Konstantinidis K.T."/>
            <person name="Eloe-Fadrosh E.A."/>
            <person name="Kyrpides N.C."/>
            <person name="Woyke T."/>
        </authorList>
    </citation>
    <scope>NUCLEOTIDE SEQUENCE</scope>
    <source>
        <strain evidence="3">GVMAG-S-1101161-73</strain>
    </source>
</reference>
<accession>A0A6C0AP95</accession>
<name>A0A6C0AP95_9ZZZZ</name>
<evidence type="ECO:0000313" key="3">
    <source>
        <dbReference type="EMBL" id="QHS81181.1"/>
    </source>
</evidence>
<evidence type="ECO:0000256" key="2">
    <source>
        <dbReference type="SAM" id="Phobius"/>
    </source>
</evidence>
<keyword evidence="2" id="KW-0812">Transmembrane</keyword>
<dbReference type="AlphaFoldDB" id="A0A6C0AP95"/>
<feature type="compositionally biased region" description="Basic and acidic residues" evidence="1">
    <location>
        <begin position="158"/>
        <end position="170"/>
    </location>
</feature>
<dbReference type="EMBL" id="MN740730">
    <property type="protein sequence ID" value="QHS81181.1"/>
    <property type="molecule type" value="Genomic_DNA"/>
</dbReference>